<protein>
    <submittedName>
        <fullName evidence="1">Uncharacterized protein</fullName>
    </submittedName>
</protein>
<reference evidence="1" key="1">
    <citation type="journal article" date="2023" name="Science">
        <title>Genome structures resolve the early diversification of teleost fishes.</title>
        <authorList>
            <person name="Parey E."/>
            <person name="Louis A."/>
            <person name="Montfort J."/>
            <person name="Bouchez O."/>
            <person name="Roques C."/>
            <person name="Iampietro C."/>
            <person name="Lluch J."/>
            <person name="Castinel A."/>
            <person name="Donnadieu C."/>
            <person name="Desvignes T."/>
            <person name="Floi Bucao C."/>
            <person name="Jouanno E."/>
            <person name="Wen M."/>
            <person name="Mejri S."/>
            <person name="Dirks R."/>
            <person name="Jansen H."/>
            <person name="Henkel C."/>
            <person name="Chen W.J."/>
            <person name="Zahm M."/>
            <person name="Cabau C."/>
            <person name="Klopp C."/>
            <person name="Thompson A.W."/>
            <person name="Robinson-Rechavi M."/>
            <person name="Braasch I."/>
            <person name="Lecointre G."/>
            <person name="Bobe J."/>
            <person name="Postlethwait J.H."/>
            <person name="Berthelot C."/>
            <person name="Roest Crollius H."/>
            <person name="Guiguen Y."/>
        </authorList>
    </citation>
    <scope>NUCLEOTIDE SEQUENCE</scope>
    <source>
        <strain evidence="1">NC1722</strain>
    </source>
</reference>
<organism evidence="1 2">
    <name type="scientific">Aldrovandia affinis</name>
    <dbReference type="NCBI Taxonomy" id="143900"/>
    <lineage>
        <taxon>Eukaryota</taxon>
        <taxon>Metazoa</taxon>
        <taxon>Chordata</taxon>
        <taxon>Craniata</taxon>
        <taxon>Vertebrata</taxon>
        <taxon>Euteleostomi</taxon>
        <taxon>Actinopterygii</taxon>
        <taxon>Neopterygii</taxon>
        <taxon>Teleostei</taxon>
        <taxon>Notacanthiformes</taxon>
        <taxon>Halosauridae</taxon>
        <taxon>Aldrovandia</taxon>
    </lineage>
</organism>
<sequence>MSRHRRLFLIEDGFLGQRRWGAGVLPSRGLFPLCCTERRVALPCVEPQVCGQGPPALSSLAAASGEPPPTRLDLSPLSGVEVQQYLQCWALQGECQVCRRHALAPAAVTSS</sequence>
<name>A0AAD7SNL6_9TELE</name>
<proteinExistence type="predicted"/>
<dbReference type="Proteomes" id="UP001221898">
    <property type="component" value="Unassembled WGS sequence"/>
</dbReference>
<evidence type="ECO:0000313" key="1">
    <source>
        <dbReference type="EMBL" id="KAJ8405322.1"/>
    </source>
</evidence>
<keyword evidence="2" id="KW-1185">Reference proteome</keyword>
<dbReference type="AlphaFoldDB" id="A0AAD7SNL6"/>
<accession>A0AAD7SNL6</accession>
<comment type="caution">
    <text evidence="1">The sequence shown here is derived from an EMBL/GenBank/DDBJ whole genome shotgun (WGS) entry which is preliminary data.</text>
</comment>
<gene>
    <name evidence="1" type="ORF">AAFF_G00323130</name>
</gene>
<dbReference type="EMBL" id="JAINUG010000049">
    <property type="protein sequence ID" value="KAJ8405322.1"/>
    <property type="molecule type" value="Genomic_DNA"/>
</dbReference>
<evidence type="ECO:0000313" key="2">
    <source>
        <dbReference type="Proteomes" id="UP001221898"/>
    </source>
</evidence>